<evidence type="ECO:0000256" key="1">
    <source>
        <dbReference type="ARBA" id="ARBA00000971"/>
    </source>
</evidence>
<evidence type="ECO:0000313" key="15">
    <source>
        <dbReference type="Proteomes" id="UP000253970"/>
    </source>
</evidence>
<feature type="domain" description="Trigger factor C-terminal" evidence="13">
    <location>
        <begin position="265"/>
        <end position="418"/>
    </location>
</feature>
<dbReference type="InterPro" id="IPR046357">
    <property type="entry name" value="PPIase_dom_sf"/>
</dbReference>
<dbReference type="PIRSF" id="PIRSF003095">
    <property type="entry name" value="Trigger_factor"/>
    <property type="match status" value="1"/>
</dbReference>
<evidence type="ECO:0000256" key="5">
    <source>
        <dbReference type="ARBA" id="ARBA00016902"/>
    </source>
</evidence>
<dbReference type="Gene3D" id="3.10.50.40">
    <property type="match status" value="1"/>
</dbReference>
<dbReference type="EC" id="5.2.1.8" evidence="4"/>
<dbReference type="Proteomes" id="UP000253970">
    <property type="component" value="Unassembled WGS sequence"/>
</dbReference>
<evidence type="ECO:0000256" key="9">
    <source>
        <dbReference type="ARBA" id="ARBA00023235"/>
    </source>
</evidence>
<accession>A0A369MH24</accession>
<evidence type="ECO:0000256" key="6">
    <source>
        <dbReference type="ARBA" id="ARBA00022618"/>
    </source>
</evidence>
<dbReference type="SUPFAM" id="SSF54534">
    <property type="entry name" value="FKBP-like"/>
    <property type="match status" value="1"/>
</dbReference>
<dbReference type="Pfam" id="PF05698">
    <property type="entry name" value="Trigger_C"/>
    <property type="match status" value="1"/>
</dbReference>
<dbReference type="Pfam" id="PF05697">
    <property type="entry name" value="Trigger_N"/>
    <property type="match status" value="1"/>
</dbReference>
<evidence type="ECO:0000256" key="4">
    <source>
        <dbReference type="ARBA" id="ARBA00013194"/>
    </source>
</evidence>
<dbReference type="InterPro" id="IPR037041">
    <property type="entry name" value="Trigger_fac_C_sf"/>
</dbReference>
<evidence type="ECO:0000256" key="10">
    <source>
        <dbReference type="ARBA" id="ARBA00023306"/>
    </source>
</evidence>
<gene>
    <name evidence="14" type="ORF">C1875_07060</name>
</gene>
<evidence type="ECO:0000256" key="3">
    <source>
        <dbReference type="ARBA" id="ARBA00005464"/>
    </source>
</evidence>
<dbReference type="EMBL" id="PPTU01000008">
    <property type="protein sequence ID" value="RDB70949.1"/>
    <property type="molecule type" value="Genomic_DNA"/>
</dbReference>
<reference evidence="14 15" key="1">
    <citation type="journal article" date="2018" name="Elife">
        <title>Discovery and characterization of a prevalent human gut bacterial enzyme sufficient for the inactivation of a family of plant toxins.</title>
        <authorList>
            <person name="Koppel N."/>
            <person name="Bisanz J.E."/>
            <person name="Pandelia M.E."/>
            <person name="Turnbaugh P.J."/>
            <person name="Balskus E.P."/>
        </authorList>
    </citation>
    <scope>NUCLEOTIDE SEQUENCE [LARGE SCALE GENOMIC DNA]</scope>
    <source>
        <strain evidence="14 15">W1 BHI 6</strain>
    </source>
</reference>
<evidence type="ECO:0000256" key="7">
    <source>
        <dbReference type="ARBA" id="ARBA00023110"/>
    </source>
</evidence>
<dbReference type="SUPFAM" id="SSF102735">
    <property type="entry name" value="Trigger factor ribosome-binding domain"/>
    <property type="match status" value="1"/>
</dbReference>
<dbReference type="SUPFAM" id="SSF109998">
    <property type="entry name" value="Triger factor/SurA peptide-binding domain-like"/>
    <property type="match status" value="1"/>
</dbReference>
<name>A0A369MH24_EGGLN</name>
<keyword evidence="6" id="KW-0132">Cell division</keyword>
<comment type="similarity">
    <text evidence="3">Belongs to the FKBP-type PPIase family. Tig subfamily.</text>
</comment>
<evidence type="ECO:0000259" key="12">
    <source>
        <dbReference type="Pfam" id="PF05697"/>
    </source>
</evidence>
<dbReference type="InterPro" id="IPR008881">
    <property type="entry name" value="Trigger_fac_ribosome-bd_bac"/>
</dbReference>
<dbReference type="GO" id="GO:0015031">
    <property type="term" value="P:protein transport"/>
    <property type="evidence" value="ECO:0007669"/>
    <property type="project" value="InterPro"/>
</dbReference>
<keyword evidence="8" id="KW-0143">Chaperone</keyword>
<sequence>MKVTEKKLDDGRILLEAVASTAEVSHALTAAQYRFAQQMGVQPTPGMSVEQAVEKQLGIKDLDAIVQQQAVEYLVPFAIDKRNITPAFPALPKAAGPLKRGQTFSFEVRVTPKPDYELKSYEPVSITVPPFEIEQAEVEEQIAQIAESYAEFVSDEPHPVEKGDGFLLALEAFQNGEKMDNLSTEGRTYLTGMGLMPEDFEKHLIGMNVGETKSFSFDLPGMNADDKGDTVDCTVTVKEMQKKVVPAIDDEWVAKNLPMYRDAAALRGGITDRLTADRRAQYEAYKLQVAASELAKRFEGRIQDEVYEAMQQTLVSNLRGQLQQQGIPFEQFVQSQGGEQQFGMIMMMQTREMLVQGYALDALFRHEKMTLTDEDIDAACRSMNPQNPDAVKREMQENGRGFALREAAERMKANQWLLDHAIVNVEQPAERQ</sequence>
<feature type="domain" description="Trigger factor ribosome-binding bacterial" evidence="12">
    <location>
        <begin position="1"/>
        <end position="145"/>
    </location>
</feature>
<dbReference type="InterPro" id="IPR005215">
    <property type="entry name" value="Trig_fac"/>
</dbReference>
<keyword evidence="9" id="KW-0413">Isomerase</keyword>
<dbReference type="GO" id="GO:0005737">
    <property type="term" value="C:cytoplasm"/>
    <property type="evidence" value="ECO:0007669"/>
    <property type="project" value="UniProtKB-SubCell"/>
</dbReference>
<dbReference type="GO" id="GO:0051301">
    <property type="term" value="P:cell division"/>
    <property type="evidence" value="ECO:0007669"/>
    <property type="project" value="UniProtKB-KW"/>
</dbReference>
<comment type="catalytic activity">
    <reaction evidence="1">
        <text>[protein]-peptidylproline (omega=180) = [protein]-peptidylproline (omega=0)</text>
        <dbReference type="Rhea" id="RHEA:16237"/>
        <dbReference type="Rhea" id="RHEA-COMP:10747"/>
        <dbReference type="Rhea" id="RHEA-COMP:10748"/>
        <dbReference type="ChEBI" id="CHEBI:83833"/>
        <dbReference type="ChEBI" id="CHEBI:83834"/>
        <dbReference type="EC" id="5.2.1.8"/>
    </reaction>
</comment>
<dbReference type="InterPro" id="IPR008880">
    <property type="entry name" value="Trigger_fac_C"/>
</dbReference>
<dbReference type="AlphaFoldDB" id="A0A369MH24"/>
<organism evidence="14 15">
    <name type="scientific">Eggerthella lenta</name>
    <name type="common">Eubacterium lentum</name>
    <dbReference type="NCBI Taxonomy" id="84112"/>
    <lineage>
        <taxon>Bacteria</taxon>
        <taxon>Bacillati</taxon>
        <taxon>Actinomycetota</taxon>
        <taxon>Coriobacteriia</taxon>
        <taxon>Eggerthellales</taxon>
        <taxon>Eggerthellaceae</taxon>
        <taxon>Eggerthella</taxon>
    </lineage>
</organism>
<dbReference type="InterPro" id="IPR036611">
    <property type="entry name" value="Trigger_fac_ribosome-bd_sf"/>
</dbReference>
<dbReference type="RefSeq" id="WP_114533653.1">
    <property type="nucleotide sequence ID" value="NZ_PPTU01000008.1"/>
</dbReference>
<keyword evidence="7" id="KW-0697">Rotamase</keyword>
<evidence type="ECO:0000313" key="14">
    <source>
        <dbReference type="EMBL" id="RDB70949.1"/>
    </source>
</evidence>
<protein>
    <recommendedName>
        <fullName evidence="5">Trigger factor</fullName>
        <ecNumber evidence="4">5.2.1.8</ecNumber>
    </recommendedName>
    <alternativeName>
        <fullName evidence="11">PPIase</fullName>
    </alternativeName>
</protein>
<keyword evidence="10" id="KW-0131">Cell cycle</keyword>
<evidence type="ECO:0000256" key="2">
    <source>
        <dbReference type="ARBA" id="ARBA00004496"/>
    </source>
</evidence>
<dbReference type="InterPro" id="IPR027304">
    <property type="entry name" value="Trigger_fact/SurA_dom_sf"/>
</dbReference>
<dbReference type="GO" id="GO:0006457">
    <property type="term" value="P:protein folding"/>
    <property type="evidence" value="ECO:0007669"/>
    <property type="project" value="InterPro"/>
</dbReference>
<evidence type="ECO:0000256" key="8">
    <source>
        <dbReference type="ARBA" id="ARBA00023186"/>
    </source>
</evidence>
<comment type="subcellular location">
    <subcellularLocation>
        <location evidence="2">Cytoplasm</location>
    </subcellularLocation>
</comment>
<dbReference type="GO" id="GO:0003755">
    <property type="term" value="F:peptidyl-prolyl cis-trans isomerase activity"/>
    <property type="evidence" value="ECO:0007669"/>
    <property type="project" value="UniProtKB-KW"/>
</dbReference>
<evidence type="ECO:0000256" key="11">
    <source>
        <dbReference type="ARBA" id="ARBA00029986"/>
    </source>
</evidence>
<dbReference type="Gene3D" id="1.10.3120.10">
    <property type="entry name" value="Trigger factor, C-terminal domain"/>
    <property type="match status" value="1"/>
</dbReference>
<evidence type="ECO:0000259" key="13">
    <source>
        <dbReference type="Pfam" id="PF05698"/>
    </source>
</evidence>
<comment type="caution">
    <text evidence="14">The sequence shown here is derived from an EMBL/GenBank/DDBJ whole genome shotgun (WGS) entry which is preliminary data.</text>
</comment>
<proteinExistence type="inferred from homology"/>